<dbReference type="EMBL" id="CANHGI010000004">
    <property type="protein sequence ID" value="CAI5448921.1"/>
    <property type="molecule type" value="Genomic_DNA"/>
</dbReference>
<feature type="region of interest" description="Disordered" evidence="1">
    <location>
        <begin position="166"/>
        <end position="232"/>
    </location>
</feature>
<dbReference type="InterPro" id="IPR026106">
    <property type="entry name" value="MAP9"/>
</dbReference>
<dbReference type="GO" id="GO:0090307">
    <property type="term" value="P:mitotic spindle assembly"/>
    <property type="evidence" value="ECO:0007669"/>
    <property type="project" value="TreeGrafter"/>
</dbReference>
<name>A0A9P1IQJ4_9PELO</name>
<evidence type="ECO:0000313" key="2">
    <source>
        <dbReference type="EMBL" id="CAI5448921.1"/>
    </source>
</evidence>
<feature type="region of interest" description="Disordered" evidence="1">
    <location>
        <begin position="35"/>
        <end position="55"/>
    </location>
</feature>
<reference evidence="2" key="1">
    <citation type="submission" date="2022-11" db="EMBL/GenBank/DDBJ databases">
        <authorList>
            <person name="Kikuchi T."/>
        </authorList>
    </citation>
    <scope>NUCLEOTIDE SEQUENCE</scope>
    <source>
        <strain evidence="2">PS1010</strain>
    </source>
</reference>
<feature type="compositionally biased region" description="Basic and acidic residues" evidence="1">
    <location>
        <begin position="215"/>
        <end position="232"/>
    </location>
</feature>
<dbReference type="GO" id="GO:0008017">
    <property type="term" value="F:microtubule binding"/>
    <property type="evidence" value="ECO:0007669"/>
    <property type="project" value="TreeGrafter"/>
</dbReference>
<dbReference type="GO" id="GO:1902412">
    <property type="term" value="P:regulation of mitotic cytokinesis"/>
    <property type="evidence" value="ECO:0007669"/>
    <property type="project" value="TreeGrafter"/>
</dbReference>
<dbReference type="GO" id="GO:0000281">
    <property type="term" value="P:mitotic cytokinesis"/>
    <property type="evidence" value="ECO:0007669"/>
    <property type="project" value="InterPro"/>
</dbReference>
<feature type="region of interest" description="Disordered" evidence="1">
    <location>
        <begin position="269"/>
        <end position="336"/>
    </location>
</feature>
<evidence type="ECO:0000313" key="3">
    <source>
        <dbReference type="Proteomes" id="UP001152747"/>
    </source>
</evidence>
<proteinExistence type="predicted"/>
<dbReference type="Proteomes" id="UP001152747">
    <property type="component" value="Unassembled WGS sequence"/>
</dbReference>
<dbReference type="AlphaFoldDB" id="A0A9P1IQJ4"/>
<comment type="caution">
    <text evidence="2">The sequence shown here is derived from an EMBL/GenBank/DDBJ whole genome shotgun (WGS) entry which is preliminary data.</text>
</comment>
<dbReference type="PANTHER" id="PTHR14739:SF9">
    <property type="entry name" value="MICROTUBULE-ASSOCIATED PROTEIN 9"/>
    <property type="match status" value="1"/>
</dbReference>
<sequence length="454" mass="53317">MSQSSNDESSVEEPKKHINTRKCCYCNKTKNQKFLTRDTKKVESMNHHQSRNLSAFQTLEEILGFDKSERETVSSSSASTINNSVNSPIRPPTRHGRDSSNSNEENKNPDPPTTRRASRKAENEEDDEFLKKLNEIRRRSVITMETPKPSVEVEKSRLPIHVEVEEIHGTTSPSLTFRVDPSPPAPSHVPPKKPESIKKPPIEMKSMLNSQPTTSHHEKWLKTKLEQQKKEKLKKLQELEAKKQAEKERKENSAKLFERWKNDYDEKLKIEKEKRREKEKAKKMKENEEKERKKVEAEKNFEMWKKERSKSIGDLRKKQDDLETSRRKQKEIELEQKQKEAKAAFEGWLIKKTQMEYEKRGENNNEEENEETKIYRKLMAQEAYETWLEMKDQEKQLMADLVLIQPPPTPWIPPSNMIPRQFLRSAQGTRSIKSRSSSAQRRSRSRPSTTIGKR</sequence>
<accession>A0A9P1IQJ4</accession>
<feature type="compositionally biased region" description="Basic and acidic residues" evidence="1">
    <location>
        <begin position="35"/>
        <end position="46"/>
    </location>
</feature>
<gene>
    <name evidence="2" type="ORF">CAMP_LOCUS11558</name>
</gene>
<feature type="compositionally biased region" description="Low complexity" evidence="1">
    <location>
        <begin position="430"/>
        <end position="440"/>
    </location>
</feature>
<keyword evidence="3" id="KW-1185">Reference proteome</keyword>
<dbReference type="GO" id="GO:0000235">
    <property type="term" value="C:astral microtubule"/>
    <property type="evidence" value="ECO:0007669"/>
    <property type="project" value="TreeGrafter"/>
</dbReference>
<protein>
    <submittedName>
        <fullName evidence="2">Uncharacterized protein</fullName>
    </submittedName>
</protein>
<feature type="region of interest" description="Disordered" evidence="1">
    <location>
        <begin position="68"/>
        <end position="141"/>
    </location>
</feature>
<organism evidence="2 3">
    <name type="scientific">Caenorhabditis angaria</name>
    <dbReference type="NCBI Taxonomy" id="860376"/>
    <lineage>
        <taxon>Eukaryota</taxon>
        <taxon>Metazoa</taxon>
        <taxon>Ecdysozoa</taxon>
        <taxon>Nematoda</taxon>
        <taxon>Chromadorea</taxon>
        <taxon>Rhabditida</taxon>
        <taxon>Rhabditina</taxon>
        <taxon>Rhabditomorpha</taxon>
        <taxon>Rhabditoidea</taxon>
        <taxon>Rhabditidae</taxon>
        <taxon>Peloderinae</taxon>
        <taxon>Caenorhabditis</taxon>
    </lineage>
</organism>
<evidence type="ECO:0000256" key="1">
    <source>
        <dbReference type="SAM" id="MobiDB-lite"/>
    </source>
</evidence>
<feature type="compositionally biased region" description="Basic and acidic residues" evidence="1">
    <location>
        <begin position="192"/>
        <end position="202"/>
    </location>
</feature>
<dbReference type="PANTHER" id="PTHR14739">
    <property type="entry name" value="MICROTUBULE-ASSOCIATED PROTEIN 9"/>
    <property type="match status" value="1"/>
</dbReference>
<feature type="compositionally biased region" description="Basic and acidic residues" evidence="1">
    <location>
        <begin position="129"/>
        <end position="138"/>
    </location>
</feature>
<feature type="region of interest" description="Disordered" evidence="1">
    <location>
        <begin position="1"/>
        <end position="22"/>
    </location>
</feature>
<feature type="region of interest" description="Disordered" evidence="1">
    <location>
        <begin position="411"/>
        <end position="454"/>
    </location>
</feature>
<feature type="compositionally biased region" description="Low complexity" evidence="1">
    <location>
        <begin position="73"/>
        <end position="87"/>
    </location>
</feature>
<dbReference type="OrthoDB" id="5877408at2759"/>